<dbReference type="STRING" id="570156.AOG27_13690"/>
<dbReference type="NCBIfam" id="TIGR02584">
    <property type="entry name" value="cas_NE0113"/>
    <property type="match status" value="1"/>
</dbReference>
<dbReference type="AlphaFoldDB" id="A0A0P7DZS1"/>
<dbReference type="OrthoDB" id="9805822at2"/>
<dbReference type="RefSeq" id="WP_054553569.1">
    <property type="nucleotide sequence ID" value="NZ_LJTC01000008.1"/>
</dbReference>
<reference evidence="2 3" key="1">
    <citation type="submission" date="2015-09" db="EMBL/GenBank/DDBJ databases">
        <title>Draft Genome Sequence of Pseudoalteromonas lipolytica UCD-48B.</title>
        <authorList>
            <person name="Krusor M."/>
            <person name="Coil D.A."/>
            <person name="Lang J.M."/>
            <person name="Eisen J.A."/>
            <person name="Alexiev A."/>
        </authorList>
    </citation>
    <scope>NUCLEOTIDE SEQUENCE [LARGE SCALE GENOMIC DNA]</scope>
    <source>
        <strain evidence="2 3">UCD-48B</strain>
    </source>
</reference>
<dbReference type="CDD" id="cd09741">
    <property type="entry name" value="Csx1_III-U"/>
    <property type="match status" value="1"/>
</dbReference>
<feature type="domain" description="CRISPR system ring nuclease SSO2081-like" evidence="1">
    <location>
        <begin position="12"/>
        <end position="223"/>
    </location>
</feature>
<dbReference type="InterPro" id="IPR019092">
    <property type="entry name" value="SSO2081-like_dom"/>
</dbReference>
<dbReference type="PATRIC" id="fig|570156.3.peg.3843"/>
<sequence length="372" mass="42071">MKHILLIITGASPQVLTETLFAIHKQGKSLPNEIYVITTESAKPLLVDGLFNQGHFQQLLTDYKLPEIEFSEKNIWLIEDQNGQPVFDASTEVDQVYMADFITRKVDELTKLENTAIHASIAGGRKTMAFYLGYAMSLFGREQDTLSHVFVDESFEFLKDFWYPTPHSKFVKNKAGKSVDCKNANITLTSIPYVRMRNLIDNSVLTSIKNVSFSKTVASLNTVNSRVISLVINPSAKQLTFAGIDISLTAKEMAFYLWLLDQYELNVDRYFEDTTSYSEAYLTQFSRVGTDLRVFRDTFGIEPEDFKINNLSGLKPMEKTLVQQTRSRINKKLNNALPIELAEKLLIDSTTVDGGTIYQVNALNGKVKIELV</sequence>
<evidence type="ECO:0000313" key="3">
    <source>
        <dbReference type="Proteomes" id="UP000050378"/>
    </source>
</evidence>
<protein>
    <submittedName>
        <fullName evidence="2">CRISPR-associated protein</fullName>
    </submittedName>
</protein>
<name>A0A0P7DZS1_9GAMM</name>
<proteinExistence type="predicted"/>
<dbReference type="InterPro" id="IPR013413">
    <property type="entry name" value="CRISPR-assoc_prot_NE0113"/>
</dbReference>
<evidence type="ECO:0000259" key="1">
    <source>
        <dbReference type="Pfam" id="PF09623"/>
    </source>
</evidence>
<organism evidence="2 3">
    <name type="scientific">Pseudoalteromonas lipolytica</name>
    <dbReference type="NCBI Taxonomy" id="570156"/>
    <lineage>
        <taxon>Bacteria</taxon>
        <taxon>Pseudomonadati</taxon>
        <taxon>Pseudomonadota</taxon>
        <taxon>Gammaproteobacteria</taxon>
        <taxon>Alteromonadales</taxon>
        <taxon>Pseudoalteromonadaceae</taxon>
        <taxon>Pseudoalteromonas</taxon>
    </lineage>
</organism>
<accession>A0A0P7DZS1</accession>
<dbReference type="Pfam" id="PF09623">
    <property type="entry name" value="Cas_NE0113"/>
    <property type="match status" value="1"/>
</dbReference>
<evidence type="ECO:0000313" key="2">
    <source>
        <dbReference type="EMBL" id="KPM83110.1"/>
    </source>
</evidence>
<dbReference type="EMBL" id="LJTC01000008">
    <property type="protein sequence ID" value="KPM83110.1"/>
    <property type="molecule type" value="Genomic_DNA"/>
</dbReference>
<dbReference type="Proteomes" id="UP000050378">
    <property type="component" value="Unassembled WGS sequence"/>
</dbReference>
<gene>
    <name evidence="2" type="ORF">AOG27_13690</name>
</gene>
<comment type="caution">
    <text evidence="2">The sequence shown here is derived from an EMBL/GenBank/DDBJ whole genome shotgun (WGS) entry which is preliminary data.</text>
</comment>